<feature type="compositionally biased region" description="Polar residues" evidence="3">
    <location>
        <begin position="194"/>
        <end position="207"/>
    </location>
</feature>
<evidence type="ECO:0000256" key="2">
    <source>
        <dbReference type="ARBA" id="ARBA00023163"/>
    </source>
</evidence>
<dbReference type="Pfam" id="PF16495">
    <property type="entry name" value="SWIRM-assoc_1"/>
    <property type="match status" value="1"/>
</dbReference>
<evidence type="ECO:0000256" key="3">
    <source>
        <dbReference type="SAM" id="MobiDB-lite"/>
    </source>
</evidence>
<dbReference type="InterPro" id="IPR032451">
    <property type="entry name" value="SMARCC_C"/>
</dbReference>
<protein>
    <recommendedName>
        <fullName evidence="4">SWIRM domain-containing protein</fullName>
    </recommendedName>
</protein>
<organism evidence="5">
    <name type="scientific">Grammatophora oceanica</name>
    <dbReference type="NCBI Taxonomy" id="210454"/>
    <lineage>
        <taxon>Eukaryota</taxon>
        <taxon>Sar</taxon>
        <taxon>Stramenopiles</taxon>
        <taxon>Ochrophyta</taxon>
        <taxon>Bacillariophyta</taxon>
        <taxon>Fragilariophyceae</taxon>
        <taxon>Fragilariophycidae</taxon>
        <taxon>Rhabdonematales</taxon>
        <taxon>Grammatophoraceae</taxon>
        <taxon>Grammatophora</taxon>
    </lineage>
</organism>
<feature type="region of interest" description="Disordered" evidence="3">
    <location>
        <begin position="103"/>
        <end position="207"/>
    </location>
</feature>
<feature type="domain" description="SWIRM" evidence="4">
    <location>
        <begin position="347"/>
        <end position="444"/>
    </location>
</feature>
<dbReference type="Pfam" id="PF04433">
    <property type="entry name" value="SWIRM"/>
    <property type="match status" value="1"/>
</dbReference>
<keyword evidence="2" id="KW-0804">Transcription</keyword>
<dbReference type="Gene3D" id="1.10.10.10">
    <property type="entry name" value="Winged helix-like DNA-binding domain superfamily/Winged helix DNA-binding domain"/>
    <property type="match status" value="1"/>
</dbReference>
<accession>A0A7S1UX09</accession>
<dbReference type="PROSITE" id="PS50934">
    <property type="entry name" value="SWIRM"/>
    <property type="match status" value="1"/>
</dbReference>
<evidence type="ECO:0000313" key="5">
    <source>
        <dbReference type="EMBL" id="CAD9280864.1"/>
    </source>
</evidence>
<evidence type="ECO:0000259" key="4">
    <source>
        <dbReference type="PROSITE" id="PS50934"/>
    </source>
</evidence>
<keyword evidence="1" id="KW-0805">Transcription regulation</keyword>
<feature type="region of interest" description="Disordered" evidence="3">
    <location>
        <begin position="1"/>
        <end position="72"/>
    </location>
</feature>
<feature type="region of interest" description="Disordered" evidence="3">
    <location>
        <begin position="524"/>
        <end position="543"/>
    </location>
</feature>
<dbReference type="InterPro" id="IPR009057">
    <property type="entry name" value="Homeodomain-like_sf"/>
</dbReference>
<feature type="compositionally biased region" description="Low complexity" evidence="3">
    <location>
        <begin position="135"/>
        <end position="154"/>
    </location>
</feature>
<name>A0A7S1UX09_9STRA</name>
<feature type="compositionally biased region" description="Low complexity" evidence="3">
    <location>
        <begin position="103"/>
        <end position="127"/>
    </location>
</feature>
<feature type="compositionally biased region" description="Low complexity" evidence="3">
    <location>
        <begin position="29"/>
        <end position="38"/>
    </location>
</feature>
<dbReference type="SUPFAM" id="SSF46689">
    <property type="entry name" value="Homeodomain-like"/>
    <property type="match status" value="1"/>
</dbReference>
<feature type="compositionally biased region" description="Polar residues" evidence="3">
    <location>
        <begin position="47"/>
        <end position="70"/>
    </location>
</feature>
<feature type="compositionally biased region" description="Low complexity" evidence="3">
    <location>
        <begin position="161"/>
        <end position="188"/>
    </location>
</feature>
<gene>
    <name evidence="5" type="ORF">GOCE00092_LOCUS9774</name>
</gene>
<dbReference type="InterPro" id="IPR007526">
    <property type="entry name" value="SWIRM"/>
</dbReference>
<sequence length="658" mass="69308">MAAPAAPQVPVANAATQGVRVAPTPIAPTPAHHPQHTTVLQPARPPQFTQVAAPSRPVSQVPSASAQPTRPVQRIVAPLARTGGIRNPLSAAAAVAATQQATRPASSYPQSQVPAAQQPSATSSSFAPPAPTQAPPTVSVAVRPAVAAPQQQQQRPPPQRPVGQQVVATATASVARPTQLQQLTGQTTIPARPASSTTQSVGSMPATSMQASQVAATTAMLRQQNLPSAGQVSVSSASRPVVAVSTAVPTVSASAPVARPAASVPALTTSARPPATVSSIVTAAPAPVVSSKPAASAPVPAQATSAVAPKEAPRPTPPAPKVVPLQKTPPAQYEQLAPAANDEMQVEITVDRPDWFNKDEASDLEMTLLPEWFNRSAPHRTHKSYIKTRNAILTISSKLGNRYVTKTLMRRTVPGDVGSMHRLHDFLVAYSLINADAINDSTPTHPKLRDIQFAWTQPLRDTLAEAVVEVAQPSAEGVQVDWEQVAKQVGCGVKPLDCEREFLSLTTLTTAKSASETIERSITPDAMEVDGPDSSSKDGAAAERASWLHGIARNADPQVVKAATKKALEVSSSLEQAQKSAQVALVVGEATKAARLEEEKLTRSLAELHEQRLLKLENRMAMLDDVECLLETERAALELERRDLYTARCRHWFGGGAS</sequence>
<feature type="compositionally biased region" description="Low complexity" evidence="3">
    <location>
        <begin position="288"/>
        <end position="310"/>
    </location>
</feature>
<feature type="compositionally biased region" description="Low complexity" evidence="3">
    <location>
        <begin position="1"/>
        <end position="15"/>
    </location>
</feature>
<dbReference type="InterPro" id="IPR036388">
    <property type="entry name" value="WH-like_DNA-bd_sf"/>
</dbReference>
<dbReference type="AlphaFoldDB" id="A0A7S1UX09"/>
<dbReference type="EMBL" id="HBGK01019326">
    <property type="protein sequence ID" value="CAD9280864.1"/>
    <property type="molecule type" value="Transcribed_RNA"/>
</dbReference>
<proteinExistence type="predicted"/>
<reference evidence="5" key="1">
    <citation type="submission" date="2021-01" db="EMBL/GenBank/DDBJ databases">
        <authorList>
            <person name="Corre E."/>
            <person name="Pelletier E."/>
            <person name="Niang G."/>
            <person name="Scheremetjew M."/>
            <person name="Finn R."/>
            <person name="Kale V."/>
            <person name="Holt S."/>
            <person name="Cochrane G."/>
            <person name="Meng A."/>
            <person name="Brown T."/>
            <person name="Cohen L."/>
        </authorList>
    </citation>
    <scope>NUCLEOTIDE SEQUENCE</scope>
    <source>
        <strain evidence="5">CCMP 410</strain>
    </source>
</reference>
<evidence type="ECO:0000256" key="1">
    <source>
        <dbReference type="ARBA" id="ARBA00023015"/>
    </source>
</evidence>
<feature type="region of interest" description="Disordered" evidence="3">
    <location>
        <begin position="288"/>
        <end position="325"/>
    </location>
</feature>